<dbReference type="Pfam" id="PF13377">
    <property type="entry name" value="Peripla_BP_3"/>
    <property type="match status" value="1"/>
</dbReference>
<dbReference type="InterPro" id="IPR000843">
    <property type="entry name" value="HTH_LacI"/>
</dbReference>
<dbReference type="Proteomes" id="UP000016566">
    <property type="component" value="Unassembled WGS sequence"/>
</dbReference>
<dbReference type="InterPro" id="IPR046335">
    <property type="entry name" value="LacI/GalR-like_sensor"/>
</dbReference>
<dbReference type="AlphaFoldDB" id="U3ADV7"/>
<gene>
    <name evidence="6" type="ORF">MBELCI_1901</name>
</gene>
<evidence type="ECO:0000313" key="7">
    <source>
        <dbReference type="Proteomes" id="UP000016566"/>
    </source>
</evidence>
<sequence>MKNSEKKPVTLREVADHAGVSAATVSLVLNRKGDISETTRDKVHAAVSALKYKPRASRMKSEALPTVRFLKLAKHGQTVNRDHNHFISDYIDGMSAEAVSCGYTLEVVSHEGDDIEVVRSFLEDRATQGAIVLATELSGDDIQKLNDCRIPVVFIDAYYPFLEANFVDMDNDQMIFSAVSALLRAGAQRIGFVGSHSDVVNFRLRSDAFRSACDALGLSLSEDQILAVPATREAAYVSAKDQLDRLDFLAQAYVCANDIVALGLMRALRERSVSIPEDVAVIGFDNLPMSSMISPSLSTIDVPKRQIGALAVRTLHELVAGSKPAAPTKILVSGRLIFRGSTSVSTGS</sequence>
<dbReference type="Pfam" id="PF00356">
    <property type="entry name" value="LacI"/>
    <property type="match status" value="1"/>
</dbReference>
<dbReference type="InterPro" id="IPR028082">
    <property type="entry name" value="Peripla_BP_I"/>
</dbReference>
<evidence type="ECO:0000313" key="6">
    <source>
        <dbReference type="EMBL" id="GAD55849.1"/>
    </source>
</evidence>
<dbReference type="GO" id="GO:0000976">
    <property type="term" value="F:transcription cis-regulatory region binding"/>
    <property type="evidence" value="ECO:0007669"/>
    <property type="project" value="TreeGrafter"/>
</dbReference>
<proteinExistence type="predicted"/>
<organism evidence="6 7">
    <name type="scientific">Limimaricola cinnabarinus LL-001</name>
    <dbReference type="NCBI Taxonomy" id="1337093"/>
    <lineage>
        <taxon>Bacteria</taxon>
        <taxon>Pseudomonadati</taxon>
        <taxon>Pseudomonadota</taxon>
        <taxon>Alphaproteobacteria</taxon>
        <taxon>Rhodobacterales</taxon>
        <taxon>Paracoccaceae</taxon>
        <taxon>Limimaricola</taxon>
    </lineage>
</organism>
<name>U3ADV7_9RHOB</name>
<dbReference type="SUPFAM" id="SSF47413">
    <property type="entry name" value="lambda repressor-like DNA-binding domains"/>
    <property type="match status" value="1"/>
</dbReference>
<dbReference type="STRING" id="1337093.MBELCI_1901"/>
<dbReference type="PANTHER" id="PTHR30146">
    <property type="entry name" value="LACI-RELATED TRANSCRIPTIONAL REPRESSOR"/>
    <property type="match status" value="1"/>
</dbReference>
<evidence type="ECO:0000259" key="5">
    <source>
        <dbReference type="PROSITE" id="PS50932"/>
    </source>
</evidence>
<dbReference type="SUPFAM" id="SSF53822">
    <property type="entry name" value="Periplasmic binding protein-like I"/>
    <property type="match status" value="1"/>
</dbReference>
<evidence type="ECO:0000256" key="3">
    <source>
        <dbReference type="ARBA" id="ARBA00023125"/>
    </source>
</evidence>
<dbReference type="eggNOG" id="COG1609">
    <property type="taxonomic scope" value="Bacteria"/>
</dbReference>
<dbReference type="EMBL" id="BATB01000022">
    <property type="protein sequence ID" value="GAD55849.1"/>
    <property type="molecule type" value="Genomic_DNA"/>
</dbReference>
<dbReference type="SMART" id="SM00354">
    <property type="entry name" value="HTH_LACI"/>
    <property type="match status" value="1"/>
</dbReference>
<dbReference type="CDD" id="cd01392">
    <property type="entry name" value="HTH_LacI"/>
    <property type="match status" value="1"/>
</dbReference>
<dbReference type="Gene3D" id="1.10.260.40">
    <property type="entry name" value="lambda repressor-like DNA-binding domains"/>
    <property type="match status" value="1"/>
</dbReference>
<dbReference type="GO" id="GO:0003700">
    <property type="term" value="F:DNA-binding transcription factor activity"/>
    <property type="evidence" value="ECO:0007669"/>
    <property type="project" value="TreeGrafter"/>
</dbReference>
<evidence type="ECO:0000256" key="1">
    <source>
        <dbReference type="ARBA" id="ARBA00022491"/>
    </source>
</evidence>
<keyword evidence="1" id="KW-0678">Repressor</keyword>
<accession>U3ADV7</accession>
<keyword evidence="2" id="KW-0805">Transcription regulation</keyword>
<dbReference type="PANTHER" id="PTHR30146:SF148">
    <property type="entry name" value="HTH-TYPE TRANSCRIPTIONAL REPRESSOR PURR-RELATED"/>
    <property type="match status" value="1"/>
</dbReference>
<comment type="caution">
    <text evidence="6">The sequence shown here is derived from an EMBL/GenBank/DDBJ whole genome shotgun (WGS) entry which is preliminary data.</text>
</comment>
<keyword evidence="7" id="KW-1185">Reference proteome</keyword>
<reference evidence="6" key="1">
    <citation type="journal article" date="2013" name="Genome Announc.">
        <title>Draft Genome Sequence of Loktanella cinnabarina LL-001T, Isolated from Deep-Sea Floor Sediment.</title>
        <authorList>
            <person name="Nishi S."/>
            <person name="Tsubouchi T."/>
            <person name="Takaki Y."/>
            <person name="Koyanagi R."/>
            <person name="Satoh N."/>
            <person name="Maruyama T."/>
            <person name="Hatada Y."/>
        </authorList>
    </citation>
    <scope>NUCLEOTIDE SEQUENCE [LARGE SCALE GENOMIC DNA]</scope>
    <source>
        <strain evidence="6">LL-001</strain>
    </source>
</reference>
<evidence type="ECO:0000256" key="2">
    <source>
        <dbReference type="ARBA" id="ARBA00023015"/>
    </source>
</evidence>
<dbReference type="InterPro" id="IPR010982">
    <property type="entry name" value="Lambda_DNA-bd_dom_sf"/>
</dbReference>
<dbReference type="Gene3D" id="3.40.50.2300">
    <property type="match status" value="2"/>
</dbReference>
<feature type="domain" description="HTH lacI-type" evidence="5">
    <location>
        <begin position="9"/>
        <end position="61"/>
    </location>
</feature>
<dbReference type="PROSITE" id="PS50932">
    <property type="entry name" value="HTH_LACI_2"/>
    <property type="match status" value="1"/>
</dbReference>
<protein>
    <submittedName>
        <fullName evidence="6">Transcriptional regulator, LacI family</fullName>
    </submittedName>
</protein>
<keyword evidence="4" id="KW-0804">Transcription</keyword>
<evidence type="ECO:0000256" key="4">
    <source>
        <dbReference type="ARBA" id="ARBA00023163"/>
    </source>
</evidence>
<dbReference type="PROSITE" id="PS00356">
    <property type="entry name" value="HTH_LACI_1"/>
    <property type="match status" value="1"/>
</dbReference>
<keyword evidence="3" id="KW-0238">DNA-binding</keyword>